<name>A0ABW4YLP7_9BACL</name>
<dbReference type="Proteomes" id="UP001597362">
    <property type="component" value="Unassembled WGS sequence"/>
</dbReference>
<organism evidence="2 3">
    <name type="scientific">Paenibacillus yanchengensis</name>
    <dbReference type="NCBI Taxonomy" id="2035833"/>
    <lineage>
        <taxon>Bacteria</taxon>
        <taxon>Bacillati</taxon>
        <taxon>Bacillota</taxon>
        <taxon>Bacilli</taxon>
        <taxon>Bacillales</taxon>
        <taxon>Paenibacillaceae</taxon>
        <taxon>Paenibacillus</taxon>
    </lineage>
</organism>
<evidence type="ECO:0000313" key="3">
    <source>
        <dbReference type="Proteomes" id="UP001597362"/>
    </source>
</evidence>
<dbReference type="RefSeq" id="WP_377773068.1">
    <property type="nucleotide sequence ID" value="NZ_JBHUHO010000031.1"/>
</dbReference>
<dbReference type="PROSITE" id="PS01124">
    <property type="entry name" value="HTH_ARAC_FAMILY_2"/>
    <property type="match status" value="1"/>
</dbReference>
<sequence length="211" mass="24408">MMLLFGAEHHLLVISNAIDAEEHRHSFLQVTVSLEDEMAMDLDIEGQYLRCSGVIINSGVAHKLDGKGHALLLLLIDRTSILALSFKQALEQRNYAIIPDKVVQQLREYVLKEYAHISNSTHFEAYLRHFMKLLQMEFIQPTIVDPRIKELISLINQCTEYKHTIRFYAQQLGLSNSRLSHLFKENTGISLSGYLLLHKLAWRCYRCWIPS</sequence>
<dbReference type="Gene3D" id="1.10.10.60">
    <property type="entry name" value="Homeodomain-like"/>
    <property type="match status" value="1"/>
</dbReference>
<evidence type="ECO:0000259" key="1">
    <source>
        <dbReference type="PROSITE" id="PS01124"/>
    </source>
</evidence>
<protein>
    <recommendedName>
        <fullName evidence="1">HTH araC/xylS-type domain-containing protein</fullName>
    </recommendedName>
</protein>
<reference evidence="3" key="1">
    <citation type="journal article" date="2019" name="Int. J. Syst. Evol. Microbiol.">
        <title>The Global Catalogue of Microorganisms (GCM) 10K type strain sequencing project: providing services to taxonomists for standard genome sequencing and annotation.</title>
        <authorList>
            <consortium name="The Broad Institute Genomics Platform"/>
            <consortium name="The Broad Institute Genome Sequencing Center for Infectious Disease"/>
            <person name="Wu L."/>
            <person name="Ma J."/>
        </authorList>
    </citation>
    <scope>NUCLEOTIDE SEQUENCE [LARGE SCALE GENOMIC DNA]</scope>
    <source>
        <strain evidence="3">GH52</strain>
    </source>
</reference>
<feature type="domain" description="HTH araC/xylS-type" evidence="1">
    <location>
        <begin position="149"/>
        <end position="200"/>
    </location>
</feature>
<dbReference type="EMBL" id="JBHUHO010000031">
    <property type="protein sequence ID" value="MFD2116660.1"/>
    <property type="molecule type" value="Genomic_DNA"/>
</dbReference>
<dbReference type="InterPro" id="IPR018060">
    <property type="entry name" value="HTH_AraC"/>
</dbReference>
<comment type="caution">
    <text evidence="2">The sequence shown here is derived from an EMBL/GenBank/DDBJ whole genome shotgun (WGS) entry which is preliminary data.</text>
</comment>
<gene>
    <name evidence="2" type="ORF">ACFSJH_13100</name>
</gene>
<evidence type="ECO:0000313" key="2">
    <source>
        <dbReference type="EMBL" id="MFD2116660.1"/>
    </source>
</evidence>
<accession>A0ABW4YLP7</accession>
<keyword evidence="3" id="KW-1185">Reference proteome</keyword>
<proteinExistence type="predicted"/>